<organism evidence="12 13">
    <name type="scientific">Pseudopithomyces chartarum</name>
    <dbReference type="NCBI Taxonomy" id="1892770"/>
    <lineage>
        <taxon>Eukaryota</taxon>
        <taxon>Fungi</taxon>
        <taxon>Dikarya</taxon>
        <taxon>Ascomycota</taxon>
        <taxon>Pezizomycotina</taxon>
        <taxon>Dothideomycetes</taxon>
        <taxon>Pleosporomycetidae</taxon>
        <taxon>Pleosporales</taxon>
        <taxon>Massarineae</taxon>
        <taxon>Didymosphaeriaceae</taxon>
        <taxon>Pseudopithomyces</taxon>
    </lineage>
</organism>
<comment type="similarity">
    <text evidence="3 9">Belongs to the oxygen-dependent FAD-linked oxidoreductase family.</text>
</comment>
<feature type="transmembrane region" description="Helical" evidence="9">
    <location>
        <begin position="835"/>
        <end position="862"/>
    </location>
</feature>
<keyword evidence="9" id="KW-0812">Transmembrane</keyword>
<dbReference type="AlphaFoldDB" id="A0AAN6LYD3"/>
<dbReference type="Gene3D" id="3.30.43.10">
    <property type="entry name" value="Uridine Diphospho-n-acetylenolpyruvylglucosamine Reductase, domain 2"/>
    <property type="match status" value="1"/>
</dbReference>
<keyword evidence="9" id="KW-1133">Transmembrane helix</keyword>
<keyword evidence="7 9" id="KW-0560">Oxidoreductase</keyword>
<comment type="subcellular location">
    <subcellularLocation>
        <location evidence="9">Mitochondrion membrane</location>
    </subcellularLocation>
</comment>
<evidence type="ECO:0000313" key="13">
    <source>
        <dbReference type="Proteomes" id="UP001280581"/>
    </source>
</evidence>
<feature type="region of interest" description="Disordered" evidence="10">
    <location>
        <begin position="790"/>
        <end position="820"/>
    </location>
</feature>
<dbReference type="EC" id="1.1.3.37" evidence="4 9"/>
<evidence type="ECO:0000259" key="11">
    <source>
        <dbReference type="PROSITE" id="PS51387"/>
    </source>
</evidence>
<protein>
    <recommendedName>
        <fullName evidence="4 9">D-arabinono-1,4-lactone oxidase</fullName>
        <shortName evidence="9">ALO</shortName>
        <ecNumber evidence="4 9">1.1.3.37</ecNumber>
    </recommendedName>
    <alternativeName>
        <fullName evidence="8 9">L-galactono-gamma-lactone oxidase</fullName>
    </alternativeName>
</protein>
<dbReference type="Pfam" id="PF04030">
    <property type="entry name" value="ALO"/>
    <property type="match status" value="1"/>
</dbReference>
<evidence type="ECO:0000256" key="7">
    <source>
        <dbReference type="ARBA" id="ARBA00023002"/>
    </source>
</evidence>
<dbReference type="GO" id="GO:0003885">
    <property type="term" value="F:D-arabinono-1,4-lactone oxidase activity"/>
    <property type="evidence" value="ECO:0007669"/>
    <property type="project" value="UniProtKB-UniRule"/>
</dbReference>
<keyword evidence="9" id="KW-0472">Membrane</keyword>
<keyword evidence="13" id="KW-1185">Reference proteome</keyword>
<feature type="domain" description="FAD-binding PCMH-type" evidence="11">
    <location>
        <begin position="33"/>
        <end position="203"/>
    </location>
</feature>
<dbReference type="InterPro" id="IPR007173">
    <property type="entry name" value="ALO_C"/>
</dbReference>
<dbReference type="InterPro" id="IPR016167">
    <property type="entry name" value="FAD-bd_PCMH_sub1"/>
</dbReference>
<dbReference type="InterPro" id="IPR036318">
    <property type="entry name" value="FAD-bd_PCMH-like_sf"/>
</dbReference>
<evidence type="ECO:0000256" key="3">
    <source>
        <dbReference type="ARBA" id="ARBA00005466"/>
    </source>
</evidence>
<feature type="compositionally biased region" description="Acidic residues" evidence="10">
    <location>
        <begin position="800"/>
        <end position="820"/>
    </location>
</feature>
<dbReference type="SUPFAM" id="SSF56176">
    <property type="entry name" value="FAD-binding/transporter-associated domain-like"/>
    <property type="match status" value="1"/>
</dbReference>
<dbReference type="InterPro" id="IPR016169">
    <property type="entry name" value="FAD-bd_PCMH_sub2"/>
</dbReference>
<dbReference type="PANTHER" id="PTHR43762">
    <property type="entry name" value="L-GULONOLACTONE OXIDASE"/>
    <property type="match status" value="1"/>
</dbReference>
<dbReference type="Proteomes" id="UP001280581">
    <property type="component" value="Unassembled WGS sequence"/>
</dbReference>
<accession>A0AAN6LYD3</accession>
<dbReference type="InterPro" id="IPR006094">
    <property type="entry name" value="Oxid_FAD_bind_N"/>
</dbReference>
<keyword evidence="9" id="KW-0496">Mitochondrion</keyword>
<sequence>MPPNFLIELDRLDPQVPFRASQSYVHHTWARTFHSRPELYLRPQSIPEIQKIVTLARRMRRRIVTVGCGHSPSDLTCTSAWMVNLDDFGKVLGFDADRKTITVQAGIRMHQLNLVAKEHGLTMPSLGSIDVQSLAGAIGTATHGSSMSHGLLSDNVRSLRIVLGNGQSVKCSALQSPDLFRAALVSLGALGIIVEIEYELVDHSDIEWAQTILPMDQVLSLWNKDLWTSHEFVRVWWLPYMKRAIVWKANKTDKPPVKPAYNWYGGSVGFHTYHVLLWISQYVPRFLPWVEWFVFGMQYGFKDGSTISAVEEQRTGLLMNCLYSQFVNEWSIPLAKGPEALTRLTKWLHGDEHGSAIPFSPKGLYVHSPIEVRVANTVGRQPRPFLDTSCPNEPTLYLNATLYRPYNQDPPCRERYYQAFEHLMKEYNGHPHWAKNFQSVDHTYLSQVYGDDLDEYLRVRNEVDPDGMFLGAWHRRTILPPKAELPVFPLEEKEIVRRQRHTGGVDWVGEQARWYDGGLDVFEKNGSESGESFDLMAGAEAESSMLLESLRDEDELEVEQRRREDTEEFVTGTNVFNKHGLLNTPLNNTAYHTLSNTPVQNSPMSKWFISPSEDEWGKAVGDHQSTSKLPRHRVAEMYRQPNRIETTMQSIFMCTPPTEASTISTSHPNLLHTSNTSAPHTPTRAPTSNARESTPHLLLPPRLYRSTSAFFKRPWSDADTAVSLPKSHSSIALSTYRSGGASDNANGHTTGSNYCKSPSWTSLSSCPTLVASSAELSRVSSVTTIALYFGGGGGGGGDPGGDDDDDDDDGDDDDDDDFDEGLEDLVVGEFPPGVAVWWGLIMMAMWFGVAVLFVAVVVVDLVGFLEEWMGRGVGG</sequence>
<evidence type="ECO:0000256" key="8">
    <source>
        <dbReference type="ARBA" id="ARBA00033418"/>
    </source>
</evidence>
<dbReference type="PANTHER" id="PTHR43762:SF1">
    <property type="entry name" value="D-ARABINONO-1,4-LACTONE OXIDASE"/>
    <property type="match status" value="1"/>
</dbReference>
<comment type="cofactor">
    <cofactor evidence="1 9">
        <name>FAD</name>
        <dbReference type="ChEBI" id="CHEBI:57692"/>
    </cofactor>
</comment>
<dbReference type="Gene3D" id="3.30.465.10">
    <property type="match status" value="1"/>
</dbReference>
<evidence type="ECO:0000256" key="5">
    <source>
        <dbReference type="ARBA" id="ARBA00022630"/>
    </source>
</evidence>
<name>A0AAN6LYD3_9PLEO</name>
<dbReference type="InterPro" id="IPR010031">
    <property type="entry name" value="FAD_lactone_oxidase-like"/>
</dbReference>
<evidence type="ECO:0000256" key="4">
    <source>
        <dbReference type="ARBA" id="ARBA00013136"/>
    </source>
</evidence>
<proteinExistence type="inferred from homology"/>
<dbReference type="GO" id="GO:0031966">
    <property type="term" value="C:mitochondrial membrane"/>
    <property type="evidence" value="ECO:0007669"/>
    <property type="project" value="UniProtKB-SubCell"/>
</dbReference>
<evidence type="ECO:0000256" key="1">
    <source>
        <dbReference type="ARBA" id="ARBA00001974"/>
    </source>
</evidence>
<evidence type="ECO:0000256" key="2">
    <source>
        <dbReference type="ARBA" id="ARBA00005083"/>
    </source>
</evidence>
<evidence type="ECO:0000256" key="6">
    <source>
        <dbReference type="ARBA" id="ARBA00022827"/>
    </source>
</evidence>
<dbReference type="InterPro" id="IPR006093">
    <property type="entry name" value="Oxy_OxRdtase_FAD_BS"/>
</dbReference>
<feature type="compositionally biased region" description="Gly residues" evidence="10">
    <location>
        <begin position="790"/>
        <end position="799"/>
    </location>
</feature>
<comment type="caution">
    <text evidence="12">The sequence shown here is derived from an EMBL/GenBank/DDBJ whole genome shotgun (WGS) entry which is preliminary data.</text>
</comment>
<dbReference type="NCBIfam" id="TIGR01678">
    <property type="entry name" value="FAD_lactone_ox"/>
    <property type="match status" value="1"/>
</dbReference>
<evidence type="ECO:0000256" key="9">
    <source>
        <dbReference type="RuleBase" id="RU367158"/>
    </source>
</evidence>
<keyword evidence="6 9" id="KW-0274">FAD</keyword>
<dbReference type="EMBL" id="WVTA01000006">
    <property type="protein sequence ID" value="KAK3209426.1"/>
    <property type="molecule type" value="Genomic_DNA"/>
</dbReference>
<dbReference type="GO" id="GO:0071949">
    <property type="term" value="F:FAD binding"/>
    <property type="evidence" value="ECO:0007669"/>
    <property type="project" value="UniProtKB-UniRule"/>
</dbReference>
<gene>
    <name evidence="12" type="ORF">GRF29_69g1740952</name>
</gene>
<keyword evidence="5 9" id="KW-0285">Flavoprotein</keyword>
<dbReference type="InterPro" id="IPR016166">
    <property type="entry name" value="FAD-bd_PCMH"/>
</dbReference>
<comment type="pathway">
    <text evidence="2 9">Cofactor biosynthesis; D-erythroascorbate biosynthesis; dehydro-D-arabinono-1,4-lactone from D-arabinose: step 2/2.</text>
</comment>
<dbReference type="PROSITE" id="PS00862">
    <property type="entry name" value="OX2_COVAL_FAD"/>
    <property type="match status" value="1"/>
</dbReference>
<evidence type="ECO:0000313" key="12">
    <source>
        <dbReference type="EMBL" id="KAK3209426.1"/>
    </source>
</evidence>
<reference evidence="12 13" key="1">
    <citation type="submission" date="2021-02" db="EMBL/GenBank/DDBJ databases">
        <title>Genome assembly of Pseudopithomyces chartarum.</title>
        <authorList>
            <person name="Jauregui R."/>
            <person name="Singh J."/>
            <person name="Voisey C."/>
        </authorList>
    </citation>
    <scope>NUCLEOTIDE SEQUENCE [LARGE SCALE GENOMIC DNA]</scope>
    <source>
        <strain evidence="12 13">AGR01</strain>
    </source>
</reference>
<evidence type="ECO:0000256" key="10">
    <source>
        <dbReference type="SAM" id="MobiDB-lite"/>
    </source>
</evidence>
<dbReference type="InterPro" id="IPR030654">
    <property type="entry name" value="Sugar_lactone_oxidase"/>
</dbReference>
<dbReference type="Pfam" id="PF01565">
    <property type="entry name" value="FAD_binding_4"/>
    <property type="match status" value="1"/>
</dbReference>
<comment type="catalytic activity">
    <reaction evidence="9">
        <text>D-arabinono-1,4-lactone + O2 = dehydro-D-arabinono-1,4-lactone + H2O2 + H(+)</text>
        <dbReference type="Rhea" id="RHEA:23756"/>
        <dbReference type="ChEBI" id="CHEBI:15378"/>
        <dbReference type="ChEBI" id="CHEBI:15379"/>
        <dbReference type="ChEBI" id="CHEBI:16240"/>
        <dbReference type="ChEBI" id="CHEBI:16292"/>
        <dbReference type="ChEBI" id="CHEBI:58277"/>
        <dbReference type="EC" id="1.1.3.37"/>
    </reaction>
</comment>
<dbReference type="Gene3D" id="3.30.70.2520">
    <property type="match status" value="1"/>
</dbReference>
<feature type="compositionally biased region" description="Polar residues" evidence="10">
    <location>
        <begin position="670"/>
        <end position="692"/>
    </location>
</feature>
<dbReference type="PROSITE" id="PS51387">
    <property type="entry name" value="FAD_PCMH"/>
    <property type="match status" value="1"/>
</dbReference>
<feature type="region of interest" description="Disordered" evidence="10">
    <location>
        <begin position="670"/>
        <end position="695"/>
    </location>
</feature>